<gene>
    <name evidence="1" type="ORF">CYMTET_50677</name>
</gene>
<sequence length="422" mass="47383">MQYEELEGFYASEGYGPEVVDGTRSISIGHPVADPTAPLPWAAREHFWENGVPPPEQALAVSGRKEPPTTAATYLTSQGFPSGLQREILAAARDIPNRIWIVDNSSSMSTPDGKRIVAGQGGRRRMLQCTRWEELRDSVTFHAELAAQLNARNCFRLLNPSNGGARSGSQYFSVASGQETGGAFPIDEASLNQSKIVKEAMMSTPSGFTPLTQQVRAMYHLIAEHEATYRASGKKIGIVLATDGLPSDHRGYTTDNDLNDFKNSLRSLQELPVWVVVRLCTDDDKVVDFWSEVDRELELPLEVLDDFKGEALEVFELNPWLTYGLALHQTREFCVQDKLFDLLDERKFTIGEVRSFISLLFQSDDLPEPGLDWESFETAVRQLVDRAGQVWDPVSLKFKPWIDMRRLRRDYRTEVSACCTIS</sequence>
<evidence type="ECO:0000313" key="1">
    <source>
        <dbReference type="EMBL" id="KAK3239400.1"/>
    </source>
</evidence>
<dbReference type="AlphaFoldDB" id="A0AAE0BNY4"/>
<accession>A0AAE0BNY4</accession>
<reference evidence="1 2" key="1">
    <citation type="journal article" date="2015" name="Genome Biol. Evol.">
        <title>Comparative Genomics of a Bacterivorous Green Alga Reveals Evolutionary Causalities and Consequences of Phago-Mixotrophic Mode of Nutrition.</title>
        <authorList>
            <person name="Burns J.A."/>
            <person name="Paasch A."/>
            <person name="Narechania A."/>
            <person name="Kim E."/>
        </authorList>
    </citation>
    <scope>NUCLEOTIDE SEQUENCE [LARGE SCALE GENOMIC DNA]</scope>
    <source>
        <strain evidence="1 2">PLY_AMNH</strain>
    </source>
</reference>
<keyword evidence="2" id="KW-1185">Reference proteome</keyword>
<organism evidence="1 2">
    <name type="scientific">Cymbomonas tetramitiformis</name>
    <dbReference type="NCBI Taxonomy" id="36881"/>
    <lineage>
        <taxon>Eukaryota</taxon>
        <taxon>Viridiplantae</taxon>
        <taxon>Chlorophyta</taxon>
        <taxon>Pyramimonadophyceae</taxon>
        <taxon>Pyramimonadales</taxon>
        <taxon>Pyramimonadaceae</taxon>
        <taxon>Cymbomonas</taxon>
    </lineage>
</organism>
<dbReference type="Proteomes" id="UP001190700">
    <property type="component" value="Unassembled WGS sequence"/>
</dbReference>
<dbReference type="EMBL" id="LGRX02033929">
    <property type="protein sequence ID" value="KAK3239400.1"/>
    <property type="molecule type" value="Genomic_DNA"/>
</dbReference>
<evidence type="ECO:0000313" key="2">
    <source>
        <dbReference type="Proteomes" id="UP001190700"/>
    </source>
</evidence>
<evidence type="ECO:0008006" key="3">
    <source>
        <dbReference type="Google" id="ProtNLM"/>
    </source>
</evidence>
<comment type="caution">
    <text evidence="1">The sequence shown here is derived from an EMBL/GenBank/DDBJ whole genome shotgun (WGS) entry which is preliminary data.</text>
</comment>
<name>A0AAE0BNY4_9CHLO</name>
<protein>
    <recommendedName>
        <fullName evidence="3">VWFA domain-containing protein</fullName>
    </recommendedName>
</protein>
<proteinExistence type="predicted"/>